<gene>
    <name evidence="2" type="ORF">Pan97_43530</name>
</gene>
<evidence type="ECO:0000313" key="3">
    <source>
        <dbReference type="Proteomes" id="UP000318626"/>
    </source>
</evidence>
<proteinExistence type="predicted"/>
<keyword evidence="3" id="KW-1185">Reference proteome</keyword>
<dbReference type="Pfam" id="PF13490">
    <property type="entry name" value="zf-HC2"/>
    <property type="match status" value="1"/>
</dbReference>
<reference evidence="3" key="1">
    <citation type="submission" date="2019-02" db="EMBL/GenBank/DDBJ databases">
        <title>Deep-cultivation of Planctomycetes and their phenomic and genomic characterization uncovers novel biology.</title>
        <authorList>
            <person name="Wiegand S."/>
            <person name="Jogler M."/>
            <person name="Boedeker C."/>
            <person name="Pinto D."/>
            <person name="Vollmers J."/>
            <person name="Rivas-Marin E."/>
            <person name="Kohn T."/>
            <person name="Peeters S.H."/>
            <person name="Heuer A."/>
            <person name="Rast P."/>
            <person name="Oberbeckmann S."/>
            <person name="Bunk B."/>
            <person name="Jeske O."/>
            <person name="Meyerdierks A."/>
            <person name="Storesund J.E."/>
            <person name="Kallscheuer N."/>
            <person name="Luecker S."/>
            <person name="Lage O.M."/>
            <person name="Pohl T."/>
            <person name="Merkel B.J."/>
            <person name="Hornburger P."/>
            <person name="Mueller R.-W."/>
            <person name="Bruemmer F."/>
            <person name="Labrenz M."/>
            <person name="Spormann A.M."/>
            <person name="Op den Camp H."/>
            <person name="Overmann J."/>
            <person name="Amann R."/>
            <person name="Jetten M.S.M."/>
            <person name="Mascher T."/>
            <person name="Medema M.H."/>
            <person name="Devos D.P."/>
            <person name="Kaster A.-K."/>
            <person name="Ovreas L."/>
            <person name="Rohde M."/>
            <person name="Galperin M.Y."/>
            <person name="Jogler C."/>
        </authorList>
    </citation>
    <scope>NUCLEOTIDE SEQUENCE [LARGE SCALE GENOMIC DNA]</scope>
    <source>
        <strain evidence="3">Pan97</strain>
    </source>
</reference>
<dbReference type="InterPro" id="IPR041916">
    <property type="entry name" value="Anti_sigma_zinc_sf"/>
</dbReference>
<sequence length="109" mass="12233">MPPNEPWSECPAGELAELQRSLKEQESRLHGRRKLMITAGSVTLGIASAGIGIILSRNEPHIAILSCQETVELLPKYADRSLSSPAKRKAVEMHLNHCRKCREYYEATY</sequence>
<dbReference type="AlphaFoldDB" id="A0A518CDI0"/>
<accession>A0A518CDI0</accession>
<protein>
    <recommendedName>
        <fullName evidence="1">Putative zinc-finger domain-containing protein</fullName>
    </recommendedName>
</protein>
<organism evidence="2 3">
    <name type="scientific">Bremerella volcania</name>
    <dbReference type="NCBI Taxonomy" id="2527984"/>
    <lineage>
        <taxon>Bacteria</taxon>
        <taxon>Pseudomonadati</taxon>
        <taxon>Planctomycetota</taxon>
        <taxon>Planctomycetia</taxon>
        <taxon>Pirellulales</taxon>
        <taxon>Pirellulaceae</taxon>
        <taxon>Bremerella</taxon>
    </lineage>
</organism>
<dbReference type="EMBL" id="CP036289">
    <property type="protein sequence ID" value="QDU77286.1"/>
    <property type="molecule type" value="Genomic_DNA"/>
</dbReference>
<dbReference type="Proteomes" id="UP000318626">
    <property type="component" value="Chromosome"/>
</dbReference>
<feature type="domain" description="Putative zinc-finger" evidence="1">
    <location>
        <begin position="67"/>
        <end position="102"/>
    </location>
</feature>
<evidence type="ECO:0000313" key="2">
    <source>
        <dbReference type="EMBL" id="QDU77286.1"/>
    </source>
</evidence>
<name>A0A518CDI0_9BACT</name>
<dbReference type="KEGG" id="bvo:Pan97_43530"/>
<dbReference type="RefSeq" id="WP_165698892.1">
    <property type="nucleotide sequence ID" value="NZ_CP036289.1"/>
</dbReference>
<evidence type="ECO:0000259" key="1">
    <source>
        <dbReference type="Pfam" id="PF13490"/>
    </source>
</evidence>
<dbReference type="Gene3D" id="1.10.10.1320">
    <property type="entry name" value="Anti-sigma factor, zinc-finger domain"/>
    <property type="match status" value="1"/>
</dbReference>
<dbReference type="InterPro" id="IPR027383">
    <property type="entry name" value="Znf_put"/>
</dbReference>